<dbReference type="Gene3D" id="3.20.20.240">
    <property type="entry name" value="Methylmalonyl-CoA mutase"/>
    <property type="match status" value="1"/>
</dbReference>
<dbReference type="AlphaFoldDB" id="X1BGS4"/>
<evidence type="ECO:0000256" key="3">
    <source>
        <dbReference type="ARBA" id="ARBA00023134"/>
    </source>
</evidence>
<keyword evidence="3" id="KW-0342">GTP-binding</keyword>
<feature type="coiled-coil region" evidence="5">
    <location>
        <begin position="55"/>
        <end position="82"/>
    </location>
</feature>
<evidence type="ECO:0000256" key="4">
    <source>
        <dbReference type="ARBA" id="ARBA00023186"/>
    </source>
</evidence>
<organism evidence="7">
    <name type="scientific">marine sediment metagenome</name>
    <dbReference type="NCBI Taxonomy" id="412755"/>
    <lineage>
        <taxon>unclassified sequences</taxon>
        <taxon>metagenomes</taxon>
        <taxon>ecological metagenomes</taxon>
    </lineage>
</organism>
<feature type="domain" description="Methylmalonyl-CoA mutase alpha/beta chain catalytic" evidence="6">
    <location>
        <begin position="142"/>
        <end position="271"/>
    </location>
</feature>
<reference evidence="7" key="1">
    <citation type="journal article" date="2014" name="Front. Microbiol.">
        <title>High frequency of phylogenetically diverse reductive dehalogenase-homologous genes in deep subseafloor sedimentary metagenomes.</title>
        <authorList>
            <person name="Kawai M."/>
            <person name="Futagami T."/>
            <person name="Toyoda A."/>
            <person name="Takaki Y."/>
            <person name="Nishi S."/>
            <person name="Hori S."/>
            <person name="Arai W."/>
            <person name="Tsubouchi T."/>
            <person name="Morono Y."/>
            <person name="Uchiyama I."/>
            <person name="Ito T."/>
            <person name="Fujiyama A."/>
            <person name="Inagaki F."/>
            <person name="Takami H."/>
        </authorList>
    </citation>
    <scope>NUCLEOTIDE SEQUENCE</scope>
    <source>
        <strain evidence="7">Expedition CK06-06</strain>
    </source>
</reference>
<feature type="non-terminal residue" evidence="7">
    <location>
        <position position="302"/>
    </location>
</feature>
<dbReference type="GO" id="GO:0031419">
    <property type="term" value="F:cobalamin binding"/>
    <property type="evidence" value="ECO:0007669"/>
    <property type="project" value="InterPro"/>
</dbReference>
<comment type="caution">
    <text evidence="7">The sequence shown here is derived from an EMBL/GenBank/DDBJ whole genome shotgun (WGS) entry which is preliminary data.</text>
</comment>
<evidence type="ECO:0000259" key="6">
    <source>
        <dbReference type="Pfam" id="PF01642"/>
    </source>
</evidence>
<gene>
    <name evidence="7" type="ORF">S01H4_31815</name>
</gene>
<dbReference type="GO" id="GO:0016787">
    <property type="term" value="F:hydrolase activity"/>
    <property type="evidence" value="ECO:0007669"/>
    <property type="project" value="UniProtKB-KW"/>
</dbReference>
<dbReference type="SUPFAM" id="SSF51703">
    <property type="entry name" value="Cobalamin (vitamin B12)-dependent enzymes"/>
    <property type="match status" value="1"/>
</dbReference>
<evidence type="ECO:0000256" key="5">
    <source>
        <dbReference type="SAM" id="Coils"/>
    </source>
</evidence>
<dbReference type="InterPro" id="IPR016176">
    <property type="entry name" value="Cbl-dep_enz_cat"/>
</dbReference>
<keyword evidence="5" id="KW-0175">Coiled coil</keyword>
<keyword evidence="1" id="KW-0547">Nucleotide-binding</keyword>
<feature type="non-terminal residue" evidence="7">
    <location>
        <position position="1"/>
    </location>
</feature>
<dbReference type="PANTHER" id="PTHR43087">
    <property type="entry name" value="LYSINE/ARGININE/ORNITHINE TRANSPORT SYSTEM KINASE"/>
    <property type="match status" value="1"/>
</dbReference>
<keyword evidence="2" id="KW-0378">Hydrolase</keyword>
<dbReference type="InterPro" id="IPR052040">
    <property type="entry name" value="GTPase/Isobutyryl-CoA_mutase"/>
</dbReference>
<dbReference type="EMBL" id="BART01016564">
    <property type="protein sequence ID" value="GAG83323.1"/>
    <property type="molecule type" value="Genomic_DNA"/>
</dbReference>
<name>X1BGS4_9ZZZZ</name>
<sequence length="302" mass="34581">TSKTIIIPPERTRYLAEIADTLRTYHKHTENQADAVRKAWHLKEAAGILRQNELENNFSKAVSRLKQEVAKAEERLDKETTSLLEQWEEIKQIYSQDELVYKVRNREIRLPLYSESLAHKKIPKISLPRFKDPGEIYRWIREENLPGYFPFTAGVFPLKRKGEDPTRMFAGEGDPARTNRRFKLLSENYEAKRLSTAFDSVTLYGCDPEKRPDIYGKVGTSGVSICSLDDIKVLYDGFDLCAPNNSVSMTINGPAPMMLAMFLNTAIDQQLEKFTKKNGKNLPLSSIRISVIMPFPRYAAQS</sequence>
<protein>
    <recommendedName>
        <fullName evidence="6">Methylmalonyl-CoA mutase alpha/beta chain catalytic domain-containing protein</fullName>
    </recommendedName>
</protein>
<dbReference type="PANTHER" id="PTHR43087:SF1">
    <property type="entry name" value="LAO_AO TRANSPORT SYSTEM ATPASE"/>
    <property type="match status" value="1"/>
</dbReference>
<dbReference type="GO" id="GO:0016866">
    <property type="term" value="F:intramolecular transferase activity"/>
    <property type="evidence" value="ECO:0007669"/>
    <property type="project" value="InterPro"/>
</dbReference>
<evidence type="ECO:0000313" key="7">
    <source>
        <dbReference type="EMBL" id="GAG83323.1"/>
    </source>
</evidence>
<dbReference type="GO" id="GO:0005525">
    <property type="term" value="F:GTP binding"/>
    <property type="evidence" value="ECO:0007669"/>
    <property type="project" value="UniProtKB-KW"/>
</dbReference>
<dbReference type="Pfam" id="PF01642">
    <property type="entry name" value="MM_CoA_mutase"/>
    <property type="match status" value="1"/>
</dbReference>
<evidence type="ECO:0000256" key="2">
    <source>
        <dbReference type="ARBA" id="ARBA00022801"/>
    </source>
</evidence>
<dbReference type="InterPro" id="IPR006099">
    <property type="entry name" value="MeMalonylCoA_mutase_a/b_cat"/>
</dbReference>
<evidence type="ECO:0000256" key="1">
    <source>
        <dbReference type="ARBA" id="ARBA00022741"/>
    </source>
</evidence>
<keyword evidence="4" id="KW-0143">Chaperone</keyword>
<accession>X1BGS4</accession>
<proteinExistence type="predicted"/>